<dbReference type="InterPro" id="IPR015886">
    <property type="entry name" value="H2TH_FPG"/>
</dbReference>
<keyword evidence="3" id="KW-0479">Metal-binding</keyword>
<dbReference type="EC" id="4.2.99.18" evidence="2"/>
<keyword evidence="8" id="KW-0238">DNA-binding</keyword>
<dbReference type="Gene3D" id="1.10.8.50">
    <property type="match status" value="1"/>
</dbReference>
<dbReference type="InterPro" id="IPR012319">
    <property type="entry name" value="FPG_cat"/>
</dbReference>
<evidence type="ECO:0000313" key="16">
    <source>
        <dbReference type="EMBL" id="RKR06159.1"/>
    </source>
</evidence>
<evidence type="ECO:0000259" key="14">
    <source>
        <dbReference type="PROSITE" id="PS51066"/>
    </source>
</evidence>
<keyword evidence="7" id="KW-0862">Zinc</keyword>
<evidence type="ECO:0000256" key="3">
    <source>
        <dbReference type="ARBA" id="ARBA00022723"/>
    </source>
</evidence>
<dbReference type="NCBIfam" id="NF007763">
    <property type="entry name" value="PRK10445.1"/>
    <property type="match status" value="1"/>
</dbReference>
<dbReference type="Pfam" id="PF01149">
    <property type="entry name" value="Fapy_DNA_glyco"/>
    <property type="match status" value="1"/>
</dbReference>
<keyword evidence="11" id="KW-0511">Multifunctional enzyme</keyword>
<keyword evidence="4" id="KW-0227">DNA damage</keyword>
<keyword evidence="16" id="KW-0540">Nuclease</keyword>
<sequence length="275" mass="31712">MPEGPEIRRTADRLGRVLQGQALDSVWLAFESLRHHESQLIGCRVAAVDSWGKALLVRFANDRVLYSHNQLYGVWRIMRRERTPQTRRSPRVRLSTATHSAWLFSASDVSLWTVDTLKQHPFLARLGPDPLTHGVTTDQLVSRLGERRFAGRRLGTLLLDQGFLAGIGNYLRSEILFFAALAPGVRPRELSDHHLRWLAKCILDITRRAYRLAGVTNEERWRQPLIEQGWPRRRWRHAVFNREAEPCFFCGTPIARRMVASRRLYYCPGCQPGPI</sequence>
<dbReference type="GO" id="GO:0140078">
    <property type="term" value="F:class I DNA-(apurinic or apyrimidinic site) endonuclease activity"/>
    <property type="evidence" value="ECO:0007669"/>
    <property type="project" value="UniProtKB-EC"/>
</dbReference>
<dbReference type="PANTHER" id="PTHR42697:SF1">
    <property type="entry name" value="ENDONUCLEASE 8"/>
    <property type="match status" value="1"/>
</dbReference>
<evidence type="ECO:0000259" key="15">
    <source>
        <dbReference type="PROSITE" id="PS51068"/>
    </source>
</evidence>
<evidence type="ECO:0000313" key="17">
    <source>
        <dbReference type="Proteomes" id="UP000281975"/>
    </source>
</evidence>
<protein>
    <recommendedName>
        <fullName evidence="2">DNA-(apurinic or apyrimidinic site) lyase</fullName>
        <ecNumber evidence="2">4.2.99.18</ecNumber>
    </recommendedName>
</protein>
<dbReference type="SMART" id="SM00898">
    <property type="entry name" value="Fapy_DNA_glyco"/>
    <property type="match status" value="1"/>
</dbReference>
<accession>A0A420WY57</accession>
<evidence type="ECO:0000256" key="12">
    <source>
        <dbReference type="ARBA" id="ARBA00023295"/>
    </source>
</evidence>
<dbReference type="InterPro" id="IPR000214">
    <property type="entry name" value="Znf_DNA_glyclase/AP_lyase"/>
</dbReference>
<dbReference type="SUPFAM" id="SSF46946">
    <property type="entry name" value="S13-like H2TH domain"/>
    <property type="match status" value="1"/>
</dbReference>
<organism evidence="16 17">
    <name type="scientific">Kushneria sinocarnis</name>
    <dbReference type="NCBI Taxonomy" id="595502"/>
    <lineage>
        <taxon>Bacteria</taxon>
        <taxon>Pseudomonadati</taxon>
        <taxon>Pseudomonadota</taxon>
        <taxon>Gammaproteobacteria</taxon>
        <taxon>Oceanospirillales</taxon>
        <taxon>Halomonadaceae</taxon>
        <taxon>Kushneria</taxon>
    </lineage>
</organism>
<evidence type="ECO:0000256" key="11">
    <source>
        <dbReference type="ARBA" id="ARBA00023268"/>
    </source>
</evidence>
<dbReference type="InterPro" id="IPR010979">
    <property type="entry name" value="Ribosomal_uS13-like_H2TH"/>
</dbReference>
<keyword evidence="12" id="KW-0326">Glycosidase</keyword>
<keyword evidence="9" id="KW-0234">DNA repair</keyword>
<evidence type="ECO:0000256" key="4">
    <source>
        <dbReference type="ARBA" id="ARBA00022763"/>
    </source>
</evidence>
<proteinExistence type="inferred from homology"/>
<dbReference type="InterPro" id="IPR035937">
    <property type="entry name" value="FPG_N"/>
</dbReference>
<gene>
    <name evidence="16" type="ORF">C7446_1096</name>
</gene>
<dbReference type="SMART" id="SM01232">
    <property type="entry name" value="H2TH"/>
    <property type="match status" value="1"/>
</dbReference>
<keyword evidence="6" id="KW-0378">Hydrolase</keyword>
<keyword evidence="10" id="KW-0456">Lyase</keyword>
<evidence type="ECO:0000256" key="7">
    <source>
        <dbReference type="ARBA" id="ARBA00022833"/>
    </source>
</evidence>
<keyword evidence="5 13" id="KW-0863">Zinc-finger</keyword>
<evidence type="ECO:0000256" key="10">
    <source>
        <dbReference type="ARBA" id="ARBA00023239"/>
    </source>
</evidence>
<evidence type="ECO:0000256" key="8">
    <source>
        <dbReference type="ARBA" id="ARBA00023125"/>
    </source>
</evidence>
<dbReference type="PANTHER" id="PTHR42697">
    <property type="entry name" value="ENDONUCLEASE 8"/>
    <property type="match status" value="1"/>
</dbReference>
<evidence type="ECO:0000256" key="1">
    <source>
        <dbReference type="ARBA" id="ARBA00009409"/>
    </source>
</evidence>
<reference evidence="16 17" key="1">
    <citation type="submission" date="2018-10" db="EMBL/GenBank/DDBJ databases">
        <title>Genomic Encyclopedia of Type Strains, Phase IV (KMG-IV): sequencing the most valuable type-strain genomes for metagenomic binning, comparative biology and taxonomic classification.</title>
        <authorList>
            <person name="Goeker M."/>
        </authorList>
    </citation>
    <scope>NUCLEOTIDE SEQUENCE [LARGE SCALE GENOMIC DNA]</scope>
    <source>
        <strain evidence="16 17">DSM 23229</strain>
    </source>
</reference>
<dbReference type="RefSeq" id="WP_121172091.1">
    <property type="nucleotide sequence ID" value="NZ_RBIN01000003.1"/>
</dbReference>
<dbReference type="Gene3D" id="3.20.190.10">
    <property type="entry name" value="MutM-like, N-terminal"/>
    <property type="match status" value="1"/>
</dbReference>
<dbReference type="PROSITE" id="PS51068">
    <property type="entry name" value="FPG_CAT"/>
    <property type="match status" value="1"/>
</dbReference>
<dbReference type="Proteomes" id="UP000281975">
    <property type="component" value="Unassembled WGS sequence"/>
</dbReference>
<keyword evidence="17" id="KW-1185">Reference proteome</keyword>
<evidence type="ECO:0000256" key="9">
    <source>
        <dbReference type="ARBA" id="ARBA00023204"/>
    </source>
</evidence>
<dbReference type="GO" id="GO:0008270">
    <property type="term" value="F:zinc ion binding"/>
    <property type="evidence" value="ECO:0007669"/>
    <property type="project" value="UniProtKB-KW"/>
</dbReference>
<comment type="caution">
    <text evidence="16">The sequence shown here is derived from an EMBL/GenBank/DDBJ whole genome shotgun (WGS) entry which is preliminary data.</text>
</comment>
<dbReference type="OrthoDB" id="5657047at2"/>
<evidence type="ECO:0000256" key="5">
    <source>
        <dbReference type="ARBA" id="ARBA00022771"/>
    </source>
</evidence>
<dbReference type="PROSITE" id="PS51066">
    <property type="entry name" value="ZF_FPG_2"/>
    <property type="match status" value="1"/>
</dbReference>
<keyword evidence="16" id="KW-0255">Endonuclease</keyword>
<feature type="domain" description="FPG-type" evidence="14">
    <location>
        <begin position="238"/>
        <end position="272"/>
    </location>
</feature>
<dbReference type="GO" id="GO:0000703">
    <property type="term" value="F:oxidized pyrimidine nucleobase lesion DNA N-glycosylase activity"/>
    <property type="evidence" value="ECO:0007669"/>
    <property type="project" value="TreeGrafter"/>
</dbReference>
<comment type="similarity">
    <text evidence="1">Belongs to the FPG family.</text>
</comment>
<feature type="domain" description="Formamidopyrimidine-DNA glycosylase catalytic" evidence="15">
    <location>
        <begin position="2"/>
        <end position="150"/>
    </location>
</feature>
<dbReference type="GO" id="GO:0006284">
    <property type="term" value="P:base-excision repair"/>
    <property type="evidence" value="ECO:0007669"/>
    <property type="project" value="InterPro"/>
</dbReference>
<evidence type="ECO:0000256" key="2">
    <source>
        <dbReference type="ARBA" id="ARBA00012720"/>
    </source>
</evidence>
<evidence type="ECO:0000256" key="6">
    <source>
        <dbReference type="ARBA" id="ARBA00022801"/>
    </source>
</evidence>
<evidence type="ECO:0000256" key="13">
    <source>
        <dbReference type="PROSITE-ProRule" id="PRU00391"/>
    </source>
</evidence>
<name>A0A420WY57_9GAMM</name>
<dbReference type="Pfam" id="PF06831">
    <property type="entry name" value="H2TH"/>
    <property type="match status" value="1"/>
</dbReference>
<dbReference type="GO" id="GO:0003684">
    <property type="term" value="F:damaged DNA binding"/>
    <property type="evidence" value="ECO:0007669"/>
    <property type="project" value="InterPro"/>
</dbReference>
<dbReference type="EMBL" id="RBIN01000003">
    <property type="protein sequence ID" value="RKR06159.1"/>
    <property type="molecule type" value="Genomic_DNA"/>
</dbReference>
<dbReference type="AlphaFoldDB" id="A0A420WY57"/>
<dbReference type="SUPFAM" id="SSF81624">
    <property type="entry name" value="N-terminal domain of MutM-like DNA repair proteins"/>
    <property type="match status" value="1"/>
</dbReference>
<dbReference type="SUPFAM" id="SSF57716">
    <property type="entry name" value="Glucocorticoid receptor-like (DNA-binding domain)"/>
    <property type="match status" value="1"/>
</dbReference>